<proteinExistence type="predicted"/>
<evidence type="ECO:0008006" key="4">
    <source>
        <dbReference type="Google" id="ProtNLM"/>
    </source>
</evidence>
<organism evidence="2 3">
    <name type="scientific">Desulfosporosinus hippei DSM 8344</name>
    <dbReference type="NCBI Taxonomy" id="1121419"/>
    <lineage>
        <taxon>Bacteria</taxon>
        <taxon>Bacillati</taxon>
        <taxon>Bacillota</taxon>
        <taxon>Clostridia</taxon>
        <taxon>Eubacteriales</taxon>
        <taxon>Desulfitobacteriaceae</taxon>
        <taxon>Desulfosporosinus</taxon>
    </lineage>
</organism>
<dbReference type="EMBL" id="FNCP01000016">
    <property type="protein sequence ID" value="SDH66578.1"/>
    <property type="molecule type" value="Genomic_DNA"/>
</dbReference>
<dbReference type="OrthoDB" id="1794220at2"/>
<evidence type="ECO:0000313" key="2">
    <source>
        <dbReference type="EMBL" id="SDH66578.1"/>
    </source>
</evidence>
<sequence>MSDLLKERTPLVIAAEINTIRHQAGKIILTSAVEIGRRLQEAKDLVPYGEWGKWLKESVNYSQRTADRLMQLWEEYGTKLLTSPASDSLSDSSLVTNLTYTQALILLGIPEEEREEFIAKHDVESMTNLELQQAVKDRDQAIQEKKDLQKDLDLKSSELAQLTTQAQSLEQQMNDYKSKYTAEQEKVTLKAKELETVKEELPSTSKITELEKKLKDTETISSVKTLEAKFSIHRDNMLNAYNELLKVLTALDRTDREVKEKYRENVSTILENMGKMAKEWPPTIQTNLAINSNQSKGK</sequence>
<reference evidence="3" key="1">
    <citation type="submission" date="2016-10" db="EMBL/GenBank/DDBJ databases">
        <authorList>
            <person name="Varghese N."/>
            <person name="Submissions S."/>
        </authorList>
    </citation>
    <scope>NUCLEOTIDE SEQUENCE [LARGE SCALE GENOMIC DNA]</scope>
    <source>
        <strain evidence="3">DSM 8344</strain>
    </source>
</reference>
<name>A0A1G8E9H8_9FIRM</name>
<keyword evidence="3" id="KW-1185">Reference proteome</keyword>
<accession>A0A1G8E9H8</accession>
<dbReference type="Proteomes" id="UP000198656">
    <property type="component" value="Unassembled WGS sequence"/>
</dbReference>
<dbReference type="AlphaFoldDB" id="A0A1G8E9H8"/>
<dbReference type="STRING" id="1121419.SAMN05443529_11695"/>
<dbReference type="InterPro" id="IPR021451">
    <property type="entry name" value="DUF3102"/>
</dbReference>
<evidence type="ECO:0000313" key="3">
    <source>
        <dbReference type="Proteomes" id="UP000198656"/>
    </source>
</evidence>
<gene>
    <name evidence="2" type="ORF">SAMN05443529_11695</name>
</gene>
<evidence type="ECO:0000256" key="1">
    <source>
        <dbReference type="SAM" id="Coils"/>
    </source>
</evidence>
<dbReference type="RefSeq" id="WP_092334294.1">
    <property type="nucleotide sequence ID" value="NZ_FNCP01000016.1"/>
</dbReference>
<keyword evidence="1" id="KW-0175">Coiled coil</keyword>
<dbReference type="Pfam" id="PF11300">
    <property type="entry name" value="DUF3102"/>
    <property type="match status" value="1"/>
</dbReference>
<feature type="coiled-coil region" evidence="1">
    <location>
        <begin position="131"/>
        <end position="186"/>
    </location>
</feature>
<protein>
    <recommendedName>
        <fullName evidence="4">DUF3102 domain-containing protein</fullName>
    </recommendedName>
</protein>